<comment type="caution">
    <text evidence="1">The sequence shown here is derived from an EMBL/GenBank/DDBJ whole genome shotgun (WGS) entry which is preliminary data.</text>
</comment>
<name>A0ACA9S0R1_9GLOM</name>
<organism evidence="1 2">
    <name type="scientific">Racocetra persica</name>
    <dbReference type="NCBI Taxonomy" id="160502"/>
    <lineage>
        <taxon>Eukaryota</taxon>
        <taxon>Fungi</taxon>
        <taxon>Fungi incertae sedis</taxon>
        <taxon>Mucoromycota</taxon>
        <taxon>Glomeromycotina</taxon>
        <taxon>Glomeromycetes</taxon>
        <taxon>Diversisporales</taxon>
        <taxon>Gigasporaceae</taxon>
        <taxon>Racocetra</taxon>
    </lineage>
</organism>
<sequence>MSSILEILKVKSKKIPETIHDPSAKCKFANRCSKFELDENEILYLSAVVKNNEIVSDKRRVVPRYD</sequence>
<feature type="non-terminal residue" evidence="1">
    <location>
        <position position="66"/>
    </location>
</feature>
<evidence type="ECO:0000313" key="1">
    <source>
        <dbReference type="EMBL" id="CAG8819209.1"/>
    </source>
</evidence>
<evidence type="ECO:0000313" key="2">
    <source>
        <dbReference type="Proteomes" id="UP000789920"/>
    </source>
</evidence>
<gene>
    <name evidence="1" type="ORF">RPERSI_LOCUS25085</name>
</gene>
<proteinExistence type="predicted"/>
<protein>
    <submittedName>
        <fullName evidence="1">7498_t:CDS:1</fullName>
    </submittedName>
</protein>
<dbReference type="EMBL" id="CAJVQC010082000">
    <property type="protein sequence ID" value="CAG8819209.1"/>
    <property type="molecule type" value="Genomic_DNA"/>
</dbReference>
<accession>A0ACA9S0R1</accession>
<keyword evidence="2" id="KW-1185">Reference proteome</keyword>
<reference evidence="1" key="1">
    <citation type="submission" date="2021-06" db="EMBL/GenBank/DDBJ databases">
        <authorList>
            <person name="Kallberg Y."/>
            <person name="Tangrot J."/>
            <person name="Rosling A."/>
        </authorList>
    </citation>
    <scope>NUCLEOTIDE SEQUENCE</scope>
    <source>
        <strain evidence="1">MA461A</strain>
    </source>
</reference>
<dbReference type="Proteomes" id="UP000789920">
    <property type="component" value="Unassembled WGS sequence"/>
</dbReference>